<name>A0A5D4KCR9_9BACI</name>
<organism evidence="2 3">
    <name type="scientific">Rossellomorea vietnamensis</name>
    <dbReference type="NCBI Taxonomy" id="218284"/>
    <lineage>
        <taxon>Bacteria</taxon>
        <taxon>Bacillati</taxon>
        <taxon>Bacillota</taxon>
        <taxon>Bacilli</taxon>
        <taxon>Bacillales</taxon>
        <taxon>Bacillaceae</taxon>
        <taxon>Rossellomorea</taxon>
    </lineage>
</organism>
<evidence type="ECO:0000313" key="2">
    <source>
        <dbReference type="EMBL" id="TYR75161.1"/>
    </source>
</evidence>
<comment type="caution">
    <text evidence="2">The sequence shown here is derived from an EMBL/GenBank/DDBJ whole genome shotgun (WGS) entry which is preliminary data.</text>
</comment>
<dbReference type="EMBL" id="VTEH01000008">
    <property type="protein sequence ID" value="TYR75161.1"/>
    <property type="molecule type" value="Genomic_DNA"/>
</dbReference>
<feature type="chain" id="PRO_5038334702" evidence="1">
    <location>
        <begin position="22"/>
        <end position="251"/>
    </location>
</feature>
<accession>A0A5D4KCR9</accession>
<reference evidence="2 3" key="1">
    <citation type="submission" date="2019-08" db="EMBL/GenBank/DDBJ databases">
        <title>Bacillus genomes from the desert of Cuatro Cienegas, Coahuila.</title>
        <authorList>
            <person name="Olmedo-Alvarez G."/>
        </authorList>
    </citation>
    <scope>NUCLEOTIDE SEQUENCE [LARGE SCALE GENOMIC DNA]</scope>
    <source>
        <strain evidence="2 3">CH40_1T</strain>
    </source>
</reference>
<dbReference type="Proteomes" id="UP000323317">
    <property type="component" value="Unassembled WGS sequence"/>
</dbReference>
<dbReference type="AlphaFoldDB" id="A0A5D4KCR9"/>
<keyword evidence="1" id="KW-0732">Signal</keyword>
<sequence>MRKELLFAFAAFFFMSLHAIAGSFAEEQNQPNVLVITTYEKDITGDKAKDEITLWGKPYEPGALFYKEIWAEIQAADGKNFRIDYEGGYEPQVVFPDLNHDGVKDLLQSSATGGSGGLYNYSLYTLANDQKVDIGMPPALSIDAHFENDYKGVITFSDTNESFTVDLSDRKEDYDRLGIFQDGKLNEPTEMMVIPYAMFEPVKIKGKEGEGLRGVQRISGAYQADAVGNVYSYWYYQNDQWNLIDIKWEEL</sequence>
<gene>
    <name evidence="2" type="ORF">FZC79_12165</name>
</gene>
<feature type="signal peptide" evidence="1">
    <location>
        <begin position="1"/>
        <end position="21"/>
    </location>
</feature>
<evidence type="ECO:0000313" key="3">
    <source>
        <dbReference type="Proteomes" id="UP000323317"/>
    </source>
</evidence>
<dbReference type="RefSeq" id="WP_148947082.1">
    <property type="nucleotide sequence ID" value="NZ_JBNIKK010000016.1"/>
</dbReference>
<evidence type="ECO:0000256" key="1">
    <source>
        <dbReference type="SAM" id="SignalP"/>
    </source>
</evidence>
<protein>
    <submittedName>
        <fullName evidence="2">Uncharacterized protein</fullName>
    </submittedName>
</protein>
<proteinExistence type="predicted"/>